<evidence type="ECO:0000256" key="5">
    <source>
        <dbReference type="ARBA" id="ARBA00022840"/>
    </source>
</evidence>
<protein>
    <recommendedName>
        <fullName evidence="8">Cytidylate kinase</fullName>
        <shortName evidence="8">CK</shortName>
        <ecNumber evidence="8">2.7.4.25</ecNumber>
    </recommendedName>
    <alternativeName>
        <fullName evidence="8">Cytidine monophosphate kinase</fullName>
        <shortName evidence="8">CMP kinase</shortName>
    </alternativeName>
</protein>
<evidence type="ECO:0000313" key="11">
    <source>
        <dbReference type="Proteomes" id="UP000002572"/>
    </source>
</evidence>
<accession>E6W1T7</accession>
<dbReference type="GO" id="GO:0005737">
    <property type="term" value="C:cytoplasm"/>
    <property type="evidence" value="ECO:0007669"/>
    <property type="project" value="UniProtKB-SubCell"/>
</dbReference>
<dbReference type="KEGG" id="din:Selin_0725"/>
<dbReference type="InParanoid" id="E6W1T7"/>
<evidence type="ECO:0000256" key="3">
    <source>
        <dbReference type="ARBA" id="ARBA00022741"/>
    </source>
</evidence>
<evidence type="ECO:0000256" key="2">
    <source>
        <dbReference type="ARBA" id="ARBA00022679"/>
    </source>
</evidence>
<dbReference type="FunCoup" id="E6W1T7">
    <property type="interactions" value="339"/>
</dbReference>
<keyword evidence="8" id="KW-0963">Cytoplasm</keyword>
<evidence type="ECO:0000259" key="9">
    <source>
        <dbReference type="Pfam" id="PF02224"/>
    </source>
</evidence>
<dbReference type="eggNOG" id="COG0283">
    <property type="taxonomic scope" value="Bacteria"/>
</dbReference>
<dbReference type="InterPro" id="IPR003136">
    <property type="entry name" value="Cytidylate_kin"/>
</dbReference>
<keyword evidence="2 8" id="KW-0808">Transferase</keyword>
<dbReference type="NCBIfam" id="TIGR00017">
    <property type="entry name" value="cmk"/>
    <property type="match status" value="1"/>
</dbReference>
<keyword evidence="5 8" id="KW-0067">ATP-binding</keyword>
<dbReference type="InterPro" id="IPR011994">
    <property type="entry name" value="Cytidylate_kinase_dom"/>
</dbReference>
<dbReference type="HOGENOM" id="CLU_079959_0_2_0"/>
<dbReference type="EC" id="2.7.4.25" evidence="8"/>
<comment type="similarity">
    <text evidence="1 8">Belongs to the cytidylate kinase family. Type 1 subfamily.</text>
</comment>
<feature type="binding site" evidence="8">
    <location>
        <begin position="9"/>
        <end position="17"/>
    </location>
    <ligand>
        <name>ATP</name>
        <dbReference type="ChEBI" id="CHEBI:30616"/>
    </ligand>
</feature>
<keyword evidence="4 8" id="KW-0418">Kinase</keyword>
<evidence type="ECO:0000256" key="7">
    <source>
        <dbReference type="ARBA" id="ARBA00048478"/>
    </source>
</evidence>
<dbReference type="CDD" id="cd02020">
    <property type="entry name" value="CMPK"/>
    <property type="match status" value="1"/>
</dbReference>
<evidence type="ECO:0000256" key="8">
    <source>
        <dbReference type="HAMAP-Rule" id="MF_00238"/>
    </source>
</evidence>
<dbReference type="InterPro" id="IPR027417">
    <property type="entry name" value="P-loop_NTPase"/>
</dbReference>
<dbReference type="STRING" id="653733.Selin_0725"/>
<dbReference type="GO" id="GO:0036430">
    <property type="term" value="F:CMP kinase activity"/>
    <property type="evidence" value="ECO:0007669"/>
    <property type="project" value="RHEA"/>
</dbReference>
<comment type="subcellular location">
    <subcellularLocation>
        <location evidence="8">Cytoplasm</location>
    </subcellularLocation>
</comment>
<dbReference type="GO" id="GO:0005524">
    <property type="term" value="F:ATP binding"/>
    <property type="evidence" value="ECO:0007669"/>
    <property type="project" value="UniProtKB-UniRule"/>
</dbReference>
<comment type="catalytic activity">
    <reaction evidence="6 8">
        <text>dCMP + ATP = dCDP + ADP</text>
        <dbReference type="Rhea" id="RHEA:25094"/>
        <dbReference type="ChEBI" id="CHEBI:30616"/>
        <dbReference type="ChEBI" id="CHEBI:57566"/>
        <dbReference type="ChEBI" id="CHEBI:58593"/>
        <dbReference type="ChEBI" id="CHEBI:456216"/>
        <dbReference type="EC" id="2.7.4.25"/>
    </reaction>
</comment>
<name>E6W1T7_DESIS</name>
<dbReference type="Proteomes" id="UP000002572">
    <property type="component" value="Chromosome"/>
</dbReference>
<evidence type="ECO:0000256" key="1">
    <source>
        <dbReference type="ARBA" id="ARBA00009427"/>
    </source>
</evidence>
<dbReference type="AlphaFoldDB" id="E6W1T7"/>
<dbReference type="RefSeq" id="WP_013505357.1">
    <property type="nucleotide sequence ID" value="NC_014836.1"/>
</dbReference>
<dbReference type="HAMAP" id="MF_00238">
    <property type="entry name" value="Cytidyl_kinase_type1"/>
    <property type="match status" value="1"/>
</dbReference>
<evidence type="ECO:0000256" key="4">
    <source>
        <dbReference type="ARBA" id="ARBA00022777"/>
    </source>
</evidence>
<dbReference type="SUPFAM" id="SSF52540">
    <property type="entry name" value="P-loop containing nucleoside triphosphate hydrolases"/>
    <property type="match status" value="1"/>
</dbReference>
<dbReference type="Pfam" id="PF02224">
    <property type="entry name" value="Cytidylate_kin"/>
    <property type="match status" value="1"/>
</dbReference>
<dbReference type="GO" id="GO:0036431">
    <property type="term" value="F:dCMP kinase activity"/>
    <property type="evidence" value="ECO:0007669"/>
    <property type="project" value="InterPro"/>
</dbReference>
<dbReference type="OrthoDB" id="9807434at2"/>
<sequence length="233" mass="25926">MKIRIALDGPGGSGKSTMGKRLAKQYGFTYVDTGAMYRATALYFDRNDIVPESIDDDQCARVMDDIHVSFAWADDDQRVFLNGSDVSAAIRTSRNSLLTSRVAKLPVVRRALVAQQQAMARQQSVVMDGRDIASVVIPDAELKIYLEASPGVRAQRRMEELEAKGESLPFEKVLQEIHQRDHEDMNREHSPLVKVAEAIEVDTSSMDADMVFRTLCDYVDALLREQSAVETGG</sequence>
<proteinExistence type="inferred from homology"/>
<reference evidence="10 11" key="1">
    <citation type="submission" date="2010-12" db="EMBL/GenBank/DDBJ databases">
        <title>Complete sequence of Desulfurispirillum indicum S5.</title>
        <authorList>
            <consortium name="US DOE Joint Genome Institute"/>
            <person name="Lucas S."/>
            <person name="Copeland A."/>
            <person name="Lapidus A."/>
            <person name="Cheng J.-F."/>
            <person name="Goodwin L."/>
            <person name="Pitluck S."/>
            <person name="Chertkov O."/>
            <person name="Held B."/>
            <person name="Detter J.C."/>
            <person name="Han C."/>
            <person name="Tapia R."/>
            <person name="Land M."/>
            <person name="Hauser L."/>
            <person name="Kyrpides N."/>
            <person name="Ivanova N."/>
            <person name="Mikhailova N."/>
            <person name="Haggblom M."/>
            <person name="Rauschenbach I."/>
            <person name="Bini E."/>
            <person name="Woyke T."/>
        </authorList>
    </citation>
    <scope>NUCLEOTIDE SEQUENCE [LARGE SCALE GENOMIC DNA]</scope>
    <source>
        <strain evidence="11">ATCC BAA-1389 / DSM 22839 / S5</strain>
    </source>
</reference>
<dbReference type="GO" id="GO:0006220">
    <property type="term" value="P:pyrimidine nucleotide metabolic process"/>
    <property type="evidence" value="ECO:0007669"/>
    <property type="project" value="UniProtKB-UniRule"/>
</dbReference>
<feature type="domain" description="Cytidylate kinase" evidence="9">
    <location>
        <begin position="5"/>
        <end position="219"/>
    </location>
</feature>
<keyword evidence="11" id="KW-1185">Reference proteome</keyword>
<organism evidence="10 11">
    <name type="scientific">Desulfurispirillum indicum (strain ATCC BAA-1389 / DSM 22839 / S5)</name>
    <dbReference type="NCBI Taxonomy" id="653733"/>
    <lineage>
        <taxon>Bacteria</taxon>
        <taxon>Pseudomonadati</taxon>
        <taxon>Chrysiogenota</taxon>
        <taxon>Chrysiogenia</taxon>
        <taxon>Chrysiogenales</taxon>
        <taxon>Chrysiogenaceae</taxon>
        <taxon>Desulfurispirillum</taxon>
    </lineage>
</organism>
<comment type="catalytic activity">
    <reaction evidence="7 8">
        <text>CMP + ATP = CDP + ADP</text>
        <dbReference type="Rhea" id="RHEA:11600"/>
        <dbReference type="ChEBI" id="CHEBI:30616"/>
        <dbReference type="ChEBI" id="CHEBI:58069"/>
        <dbReference type="ChEBI" id="CHEBI:60377"/>
        <dbReference type="ChEBI" id="CHEBI:456216"/>
        <dbReference type="EC" id="2.7.4.25"/>
    </reaction>
</comment>
<dbReference type="Gene3D" id="3.40.50.300">
    <property type="entry name" value="P-loop containing nucleotide triphosphate hydrolases"/>
    <property type="match status" value="1"/>
</dbReference>
<dbReference type="EMBL" id="CP002432">
    <property type="protein sequence ID" value="ADU65469.1"/>
    <property type="molecule type" value="Genomic_DNA"/>
</dbReference>
<keyword evidence="3 8" id="KW-0547">Nucleotide-binding</keyword>
<evidence type="ECO:0000313" key="10">
    <source>
        <dbReference type="EMBL" id="ADU65469.1"/>
    </source>
</evidence>
<gene>
    <name evidence="8" type="primary">cmk</name>
    <name evidence="10" type="ordered locus">Selin_0725</name>
</gene>
<evidence type="ECO:0000256" key="6">
    <source>
        <dbReference type="ARBA" id="ARBA00047615"/>
    </source>
</evidence>